<dbReference type="AlphaFoldDB" id="A0A821TRL4"/>
<dbReference type="PANTHER" id="PTHR19378:SF0">
    <property type="entry name" value="HAUS AUGMIN-LIKE COMPLEX SUBUNIT 3"/>
    <property type="match status" value="1"/>
</dbReference>
<comment type="subcellular location">
    <subcellularLocation>
        <location evidence="1">Cytoplasm</location>
        <location evidence="1">Cytoskeleton</location>
        <location evidence="1">Spindle</location>
    </subcellularLocation>
</comment>
<dbReference type="GO" id="GO:0005874">
    <property type="term" value="C:microtubule"/>
    <property type="evidence" value="ECO:0007669"/>
    <property type="project" value="UniProtKB-KW"/>
</dbReference>
<evidence type="ECO:0000259" key="11">
    <source>
        <dbReference type="Pfam" id="PF14932"/>
    </source>
</evidence>
<keyword evidence="8" id="KW-0206">Cytoskeleton</keyword>
<accession>A0A821TRL4</accession>
<sequence length="459" mass="52889">MSQPSDITDEEYIPFLKSLGVETYNKSFEWMLNDPEISGVLRWIYENIDANNALTDREECRYAELERTGRLLSSEELEAAVLDLQNEFEGICLPGDQEALEDMKMDIKMEKERLDMLEKQEVILEDMMQRNKDLKKELNVEITKLQAAELQCTEDEANLGKDCLKLAKEVESITSDVMAIVGDTLDILSNCQEDKDSAKRFLAFGPIDQYHKSQALFRSHFDLYCTKRLKNPEIHIKEEEIMRAIIKAKNVESRLLDAISAYIDSTVDLSGERAKLVLLANYTQPNANDVATYTMEVMSNIEMLEQEELIIEKQIQDAVKQFVRRRTTLVEESAAKIALNVRLQIQSDLKLLLATTREALTLDRILYYALRRELASLEEVLQFASHLRSYVIQEEDAVSSRIQSMKEITDELDRSDSTNNIMLSSLCKILSVTDFKSLVPEYKDMRKKSKKTERRNCGR</sequence>
<reference evidence="12" key="1">
    <citation type="submission" date="2021-02" db="EMBL/GenBank/DDBJ databases">
        <authorList>
            <person name="Steward A R."/>
        </authorList>
    </citation>
    <scope>NUCLEOTIDE SEQUENCE</scope>
</reference>
<keyword evidence="4" id="KW-0132">Cell division</keyword>
<comment type="similarity">
    <text evidence="2">Belongs to the HAUS3 family.</text>
</comment>
<evidence type="ECO:0000313" key="13">
    <source>
        <dbReference type="Proteomes" id="UP000663880"/>
    </source>
</evidence>
<evidence type="ECO:0000256" key="2">
    <source>
        <dbReference type="ARBA" id="ARBA00009645"/>
    </source>
</evidence>
<dbReference type="GO" id="GO:0031023">
    <property type="term" value="P:microtubule organizing center organization"/>
    <property type="evidence" value="ECO:0007669"/>
    <property type="project" value="TreeGrafter"/>
</dbReference>
<evidence type="ECO:0000256" key="4">
    <source>
        <dbReference type="ARBA" id="ARBA00022618"/>
    </source>
</evidence>
<dbReference type="GO" id="GO:0070652">
    <property type="term" value="C:HAUS complex"/>
    <property type="evidence" value="ECO:0007669"/>
    <property type="project" value="InterPro"/>
</dbReference>
<dbReference type="GO" id="GO:0005815">
    <property type="term" value="C:microtubule organizing center"/>
    <property type="evidence" value="ECO:0007669"/>
    <property type="project" value="TreeGrafter"/>
</dbReference>
<gene>
    <name evidence="12" type="ORF">PMACD_LOCUS9287</name>
</gene>
<dbReference type="OrthoDB" id="8187957at2759"/>
<keyword evidence="13" id="KW-1185">Reference proteome</keyword>
<evidence type="ECO:0000313" key="12">
    <source>
        <dbReference type="EMBL" id="CAF4877356.1"/>
    </source>
</evidence>
<evidence type="ECO:0000256" key="7">
    <source>
        <dbReference type="ARBA" id="ARBA00023054"/>
    </source>
</evidence>
<keyword evidence="9" id="KW-0131">Cell cycle</keyword>
<dbReference type="InterPro" id="IPR026206">
    <property type="entry name" value="HAUS3"/>
</dbReference>
<dbReference type="PANTHER" id="PTHR19378">
    <property type="entry name" value="GOLGIN- RELATED"/>
    <property type="match status" value="1"/>
</dbReference>
<proteinExistence type="inferred from homology"/>
<organism evidence="12 13">
    <name type="scientific">Pieris macdunnoughi</name>
    <dbReference type="NCBI Taxonomy" id="345717"/>
    <lineage>
        <taxon>Eukaryota</taxon>
        <taxon>Metazoa</taxon>
        <taxon>Ecdysozoa</taxon>
        <taxon>Arthropoda</taxon>
        <taxon>Hexapoda</taxon>
        <taxon>Insecta</taxon>
        <taxon>Pterygota</taxon>
        <taxon>Neoptera</taxon>
        <taxon>Endopterygota</taxon>
        <taxon>Lepidoptera</taxon>
        <taxon>Glossata</taxon>
        <taxon>Ditrysia</taxon>
        <taxon>Papilionoidea</taxon>
        <taxon>Pieridae</taxon>
        <taxon>Pierinae</taxon>
        <taxon>Pieris</taxon>
    </lineage>
</organism>
<keyword evidence="6" id="KW-0498">Mitosis</keyword>
<dbReference type="Proteomes" id="UP000663880">
    <property type="component" value="Unassembled WGS sequence"/>
</dbReference>
<feature type="domain" description="HAUS augmin-like complex subunit 3 N-terminal" evidence="11">
    <location>
        <begin position="30"/>
        <end position="240"/>
    </location>
</feature>
<feature type="coiled-coil region" evidence="10">
    <location>
        <begin position="100"/>
        <end position="151"/>
    </location>
</feature>
<keyword evidence="3" id="KW-0963">Cytoplasm</keyword>
<dbReference type="GO" id="GO:0072686">
    <property type="term" value="C:mitotic spindle"/>
    <property type="evidence" value="ECO:0007669"/>
    <property type="project" value="TreeGrafter"/>
</dbReference>
<evidence type="ECO:0000256" key="8">
    <source>
        <dbReference type="ARBA" id="ARBA00023212"/>
    </source>
</evidence>
<name>A0A821TRL4_9NEOP</name>
<evidence type="ECO:0000256" key="10">
    <source>
        <dbReference type="SAM" id="Coils"/>
    </source>
</evidence>
<evidence type="ECO:0000256" key="3">
    <source>
        <dbReference type="ARBA" id="ARBA00022490"/>
    </source>
</evidence>
<dbReference type="Pfam" id="PF14932">
    <property type="entry name" value="HAUS-augmin3"/>
    <property type="match status" value="1"/>
</dbReference>
<dbReference type="InterPro" id="IPR032733">
    <property type="entry name" value="HAUS3_N"/>
</dbReference>
<evidence type="ECO:0000256" key="6">
    <source>
        <dbReference type="ARBA" id="ARBA00022776"/>
    </source>
</evidence>
<dbReference type="GO" id="GO:0051301">
    <property type="term" value="P:cell division"/>
    <property type="evidence" value="ECO:0007669"/>
    <property type="project" value="UniProtKB-KW"/>
</dbReference>
<keyword evidence="5" id="KW-0493">Microtubule</keyword>
<dbReference type="EMBL" id="CAJOBZ010000025">
    <property type="protein sequence ID" value="CAF4877356.1"/>
    <property type="molecule type" value="Genomic_DNA"/>
</dbReference>
<evidence type="ECO:0000256" key="9">
    <source>
        <dbReference type="ARBA" id="ARBA00023306"/>
    </source>
</evidence>
<dbReference type="GO" id="GO:0051225">
    <property type="term" value="P:spindle assembly"/>
    <property type="evidence" value="ECO:0007669"/>
    <property type="project" value="InterPro"/>
</dbReference>
<evidence type="ECO:0000256" key="1">
    <source>
        <dbReference type="ARBA" id="ARBA00004186"/>
    </source>
</evidence>
<evidence type="ECO:0000256" key="5">
    <source>
        <dbReference type="ARBA" id="ARBA00022701"/>
    </source>
</evidence>
<protein>
    <recommendedName>
        <fullName evidence="11">HAUS augmin-like complex subunit 3 N-terminal domain-containing protein</fullName>
    </recommendedName>
</protein>
<comment type="caution">
    <text evidence="12">The sequence shown here is derived from an EMBL/GenBank/DDBJ whole genome shotgun (WGS) entry which is preliminary data.</text>
</comment>
<keyword evidence="7 10" id="KW-0175">Coiled coil</keyword>